<dbReference type="PANTHER" id="PTHR33337:SF40">
    <property type="entry name" value="CENP-V_GFA DOMAIN-CONTAINING PROTEIN-RELATED"/>
    <property type="match status" value="1"/>
</dbReference>
<dbReference type="PROSITE" id="PS51891">
    <property type="entry name" value="CENP_V_GFA"/>
    <property type="match status" value="1"/>
</dbReference>
<dbReference type="InterPro" id="IPR006913">
    <property type="entry name" value="CENP-V/GFA"/>
</dbReference>
<evidence type="ECO:0000313" key="6">
    <source>
        <dbReference type="EMBL" id="KUR73489.1"/>
    </source>
</evidence>
<evidence type="ECO:0000256" key="4">
    <source>
        <dbReference type="ARBA" id="ARBA00023239"/>
    </source>
</evidence>
<evidence type="ECO:0000256" key="2">
    <source>
        <dbReference type="ARBA" id="ARBA00022723"/>
    </source>
</evidence>
<protein>
    <submittedName>
        <fullName evidence="6">Aldehyde-activating protein</fullName>
    </submittedName>
</protein>
<dbReference type="SUPFAM" id="SSF51316">
    <property type="entry name" value="Mss4-like"/>
    <property type="match status" value="1"/>
</dbReference>
<dbReference type="RefSeq" id="WP_067906006.1">
    <property type="nucleotide sequence ID" value="NZ_KQ954244.1"/>
</dbReference>
<reference evidence="6 7" key="1">
    <citation type="submission" date="2015-10" db="EMBL/GenBank/DDBJ databases">
        <title>Draft genome sequence of Novosphingobium fuchskuhlense DSM 25065 isolated from a surface water sample of the southwest basin of Lake Grosse Fuchskuhle.</title>
        <authorList>
            <person name="Ruckert C."/>
            <person name="Winkler A."/>
            <person name="Glaeser J."/>
            <person name="Grossart H.-P."/>
            <person name="Kalinowski J."/>
            <person name="Glaeser S."/>
        </authorList>
    </citation>
    <scope>NUCLEOTIDE SEQUENCE [LARGE SCALE GENOMIC DNA]</scope>
    <source>
        <strain evidence="6 7">FNE08-7</strain>
    </source>
</reference>
<sequence length="142" mass="15339">MSETETAGERRTGGCLCGSVRYETAWPPLLTGVCHCRHCQRQAGSALSVLVAVPFAALERSGDLTTYEDGSEAGRAVYRKFCPKCGSPVFTETPDGMAQGMIFIKAGTLDDPKDLAPTVHFWTTSKQDWVVIPEGAALLEKQ</sequence>
<keyword evidence="3" id="KW-0862">Zinc</keyword>
<organism evidence="6 7">
    <name type="scientific">Novosphingobium fuchskuhlense</name>
    <dbReference type="NCBI Taxonomy" id="1117702"/>
    <lineage>
        <taxon>Bacteria</taxon>
        <taxon>Pseudomonadati</taxon>
        <taxon>Pseudomonadota</taxon>
        <taxon>Alphaproteobacteria</taxon>
        <taxon>Sphingomonadales</taxon>
        <taxon>Sphingomonadaceae</taxon>
        <taxon>Novosphingobium</taxon>
    </lineage>
</organism>
<dbReference type="Gene3D" id="3.90.1590.10">
    <property type="entry name" value="glutathione-dependent formaldehyde- activating enzyme (gfa)"/>
    <property type="match status" value="1"/>
</dbReference>
<accession>A0A124JWM4</accession>
<keyword evidence="4" id="KW-0456">Lyase</keyword>
<evidence type="ECO:0000313" key="7">
    <source>
        <dbReference type="Proteomes" id="UP000058012"/>
    </source>
</evidence>
<dbReference type="Pfam" id="PF04828">
    <property type="entry name" value="GFA"/>
    <property type="match status" value="1"/>
</dbReference>
<name>A0A124JWM4_9SPHN</name>
<dbReference type="OrthoDB" id="7186766at2"/>
<dbReference type="AlphaFoldDB" id="A0A124JWM4"/>
<dbReference type="Proteomes" id="UP000058012">
    <property type="component" value="Unassembled WGS sequence"/>
</dbReference>
<dbReference type="EMBL" id="LLZS01000001">
    <property type="protein sequence ID" value="KUR73489.1"/>
    <property type="molecule type" value="Genomic_DNA"/>
</dbReference>
<gene>
    <name evidence="6" type="ORF">AQZ52_00445</name>
</gene>
<feature type="domain" description="CENP-V/GFA" evidence="5">
    <location>
        <begin position="11"/>
        <end position="130"/>
    </location>
</feature>
<proteinExistence type="inferred from homology"/>
<evidence type="ECO:0000256" key="3">
    <source>
        <dbReference type="ARBA" id="ARBA00022833"/>
    </source>
</evidence>
<dbReference type="GO" id="GO:0046872">
    <property type="term" value="F:metal ion binding"/>
    <property type="evidence" value="ECO:0007669"/>
    <property type="project" value="UniProtKB-KW"/>
</dbReference>
<keyword evidence="7" id="KW-1185">Reference proteome</keyword>
<evidence type="ECO:0000256" key="1">
    <source>
        <dbReference type="ARBA" id="ARBA00005495"/>
    </source>
</evidence>
<dbReference type="PANTHER" id="PTHR33337">
    <property type="entry name" value="GFA DOMAIN-CONTAINING PROTEIN"/>
    <property type="match status" value="1"/>
</dbReference>
<dbReference type="GO" id="GO:0016846">
    <property type="term" value="F:carbon-sulfur lyase activity"/>
    <property type="evidence" value="ECO:0007669"/>
    <property type="project" value="InterPro"/>
</dbReference>
<comment type="similarity">
    <text evidence="1">Belongs to the Gfa family.</text>
</comment>
<keyword evidence="2" id="KW-0479">Metal-binding</keyword>
<dbReference type="InterPro" id="IPR011057">
    <property type="entry name" value="Mss4-like_sf"/>
</dbReference>
<dbReference type="STRING" id="1117702.AQZ52_00445"/>
<evidence type="ECO:0000259" key="5">
    <source>
        <dbReference type="PROSITE" id="PS51891"/>
    </source>
</evidence>
<comment type="caution">
    <text evidence="6">The sequence shown here is derived from an EMBL/GenBank/DDBJ whole genome shotgun (WGS) entry which is preliminary data.</text>
</comment>